<accession>A0A6A5KBJ8</accession>
<dbReference type="Proteomes" id="UP000800040">
    <property type="component" value="Unassembled WGS sequence"/>
</dbReference>
<evidence type="ECO:0000313" key="2">
    <source>
        <dbReference type="EMBL" id="KAF1833591.1"/>
    </source>
</evidence>
<organism evidence="2 3">
    <name type="scientific">Decorospora gaudefroyi</name>
    <dbReference type="NCBI Taxonomy" id="184978"/>
    <lineage>
        <taxon>Eukaryota</taxon>
        <taxon>Fungi</taxon>
        <taxon>Dikarya</taxon>
        <taxon>Ascomycota</taxon>
        <taxon>Pezizomycotina</taxon>
        <taxon>Dothideomycetes</taxon>
        <taxon>Pleosporomycetidae</taxon>
        <taxon>Pleosporales</taxon>
        <taxon>Pleosporineae</taxon>
        <taxon>Pleosporaceae</taxon>
        <taxon>Decorospora</taxon>
    </lineage>
</organism>
<keyword evidence="3" id="KW-1185">Reference proteome</keyword>
<dbReference type="AlphaFoldDB" id="A0A6A5KBJ8"/>
<evidence type="ECO:0000313" key="3">
    <source>
        <dbReference type="Proteomes" id="UP000800040"/>
    </source>
</evidence>
<name>A0A6A5KBJ8_9PLEO</name>
<dbReference type="OrthoDB" id="3689672at2759"/>
<reference evidence="2" key="1">
    <citation type="submission" date="2020-01" db="EMBL/GenBank/DDBJ databases">
        <authorList>
            <consortium name="DOE Joint Genome Institute"/>
            <person name="Haridas S."/>
            <person name="Albert R."/>
            <person name="Binder M."/>
            <person name="Bloem J."/>
            <person name="Labutti K."/>
            <person name="Salamov A."/>
            <person name="Andreopoulos B."/>
            <person name="Baker S.E."/>
            <person name="Barry K."/>
            <person name="Bills G."/>
            <person name="Bluhm B.H."/>
            <person name="Cannon C."/>
            <person name="Castanera R."/>
            <person name="Culley D.E."/>
            <person name="Daum C."/>
            <person name="Ezra D."/>
            <person name="Gonzalez J.B."/>
            <person name="Henrissat B."/>
            <person name="Kuo A."/>
            <person name="Liang C."/>
            <person name="Lipzen A."/>
            <person name="Lutzoni F."/>
            <person name="Magnuson J."/>
            <person name="Mondo S."/>
            <person name="Nolan M."/>
            <person name="Ohm R."/>
            <person name="Pangilinan J."/>
            <person name="Park H.-J."/>
            <person name="Ramirez L."/>
            <person name="Alfaro M."/>
            <person name="Sun H."/>
            <person name="Tritt A."/>
            <person name="Yoshinaga Y."/>
            <person name="Zwiers L.-H."/>
            <person name="Turgeon B.G."/>
            <person name="Goodwin S.B."/>
            <person name="Spatafora J.W."/>
            <person name="Crous P.W."/>
            <person name="Grigoriev I.V."/>
        </authorList>
    </citation>
    <scope>NUCLEOTIDE SEQUENCE</scope>
    <source>
        <strain evidence="2">P77</strain>
    </source>
</reference>
<proteinExistence type="predicted"/>
<protein>
    <submittedName>
        <fullName evidence="2">Uncharacterized protein</fullName>
    </submittedName>
</protein>
<feature type="compositionally biased region" description="Basic residues" evidence="1">
    <location>
        <begin position="156"/>
        <end position="169"/>
    </location>
</feature>
<feature type="region of interest" description="Disordered" evidence="1">
    <location>
        <begin position="146"/>
        <end position="186"/>
    </location>
</feature>
<sequence length="227" mass="26184">MLTPTASTSLLPHFSCHNYLKNHTEYFQGILDFINKSDQDRVNECDNILQVAYTLACMEYEQHGSHFDAERSTRSIRRFAQLLRQNAGTFDVLNKSLNKYQQRQGIKRLAITRRSPQWGLAGRDIKMNLDFLVPETNDTDIMADLEAEAEPQPKSKQGRKTRPRKKPLRKPVPFVPESKDDDTNLSPHVSVQTIAAHHKTRIEHHLDSLLSRRIQSPGWVRLDLNDT</sequence>
<gene>
    <name evidence="2" type="ORF">BDW02DRAFT_631129</name>
</gene>
<evidence type="ECO:0000256" key="1">
    <source>
        <dbReference type="SAM" id="MobiDB-lite"/>
    </source>
</evidence>
<dbReference type="EMBL" id="ML975316">
    <property type="protein sequence ID" value="KAF1833591.1"/>
    <property type="molecule type" value="Genomic_DNA"/>
</dbReference>